<dbReference type="InterPro" id="IPR050624">
    <property type="entry name" value="HTH-type_Tx_Regulator"/>
</dbReference>
<organism evidence="5 6">
    <name type="scientific">Bacillus benzoevorans</name>
    <dbReference type="NCBI Taxonomy" id="1456"/>
    <lineage>
        <taxon>Bacteria</taxon>
        <taxon>Bacillati</taxon>
        <taxon>Bacillota</taxon>
        <taxon>Bacilli</taxon>
        <taxon>Bacillales</taxon>
        <taxon>Bacillaceae</taxon>
        <taxon>Bacillus</taxon>
    </lineage>
</organism>
<reference evidence="5 6" key="1">
    <citation type="submission" date="2020-08" db="EMBL/GenBank/DDBJ databases">
        <title>Genomic Encyclopedia of Type Strains, Phase IV (KMG-IV): sequencing the most valuable type-strain genomes for metagenomic binning, comparative biology and taxonomic classification.</title>
        <authorList>
            <person name="Goeker M."/>
        </authorList>
    </citation>
    <scope>NUCLEOTIDE SEQUENCE [LARGE SCALE GENOMIC DNA]</scope>
    <source>
        <strain evidence="5 6">DSM 5391</strain>
    </source>
</reference>
<evidence type="ECO:0000256" key="3">
    <source>
        <dbReference type="PROSITE-ProRule" id="PRU00335"/>
    </source>
</evidence>
<dbReference type="SUPFAM" id="SSF46689">
    <property type="entry name" value="Homeodomain-like"/>
    <property type="match status" value="1"/>
</dbReference>
<evidence type="ECO:0000256" key="1">
    <source>
        <dbReference type="ARBA" id="ARBA00022491"/>
    </source>
</evidence>
<dbReference type="EMBL" id="JACHGK010000019">
    <property type="protein sequence ID" value="MBB6447245.1"/>
    <property type="molecule type" value="Genomic_DNA"/>
</dbReference>
<dbReference type="InterPro" id="IPR009057">
    <property type="entry name" value="Homeodomain-like_sf"/>
</dbReference>
<dbReference type="GO" id="GO:0003677">
    <property type="term" value="F:DNA binding"/>
    <property type="evidence" value="ECO:0007669"/>
    <property type="project" value="UniProtKB-UniRule"/>
</dbReference>
<dbReference type="Gene3D" id="1.10.357.10">
    <property type="entry name" value="Tetracycline Repressor, domain 2"/>
    <property type="match status" value="1"/>
</dbReference>
<dbReference type="Pfam" id="PF14278">
    <property type="entry name" value="TetR_C_8"/>
    <property type="match status" value="1"/>
</dbReference>
<evidence type="ECO:0000313" key="5">
    <source>
        <dbReference type="EMBL" id="MBB6447245.1"/>
    </source>
</evidence>
<keyword evidence="1" id="KW-0678">Repressor</keyword>
<feature type="DNA-binding region" description="H-T-H motif" evidence="3">
    <location>
        <begin position="32"/>
        <end position="51"/>
    </location>
</feature>
<comment type="caution">
    <text evidence="5">The sequence shown here is derived from an EMBL/GenBank/DDBJ whole genome shotgun (WGS) entry which is preliminary data.</text>
</comment>
<dbReference type="AlphaFoldDB" id="A0A7X0HX69"/>
<dbReference type="PROSITE" id="PS50977">
    <property type="entry name" value="HTH_TETR_2"/>
    <property type="match status" value="1"/>
</dbReference>
<proteinExistence type="predicted"/>
<dbReference type="Proteomes" id="UP000531594">
    <property type="component" value="Unassembled WGS sequence"/>
</dbReference>
<protein>
    <submittedName>
        <fullName evidence="5">AcrR family transcriptional regulator</fullName>
    </submittedName>
</protein>
<dbReference type="InterPro" id="IPR001647">
    <property type="entry name" value="HTH_TetR"/>
</dbReference>
<dbReference type="PANTHER" id="PTHR43479:SF7">
    <property type="entry name" value="TETR-FAMILY TRANSCRIPTIONAL REGULATOR"/>
    <property type="match status" value="1"/>
</dbReference>
<gene>
    <name evidence="5" type="ORF">HNR53_003925</name>
</gene>
<evidence type="ECO:0000256" key="2">
    <source>
        <dbReference type="ARBA" id="ARBA00023125"/>
    </source>
</evidence>
<name>A0A7X0HX69_9BACI</name>
<dbReference type="InterPro" id="IPR039532">
    <property type="entry name" value="TetR_C_Firmicutes"/>
</dbReference>
<dbReference type="PANTHER" id="PTHR43479">
    <property type="entry name" value="ACREF/ENVCD OPERON REPRESSOR-RELATED"/>
    <property type="match status" value="1"/>
</dbReference>
<accession>A0A7X0HX69</accession>
<sequence length="196" mass="23232">MSIYIEKNRKTKELIQKSFLQILENKRFESITIGDITKIAQINRGTFYLHFIDKFDLLDQIEQQLFTEIGNHIDELQSRYSFTHAFEKEQEHLANTLFSVIELHSPILQIFLSDHGRAGFHIRFRDAFSEKVRINLEKNEGFNAKLKVPLEYFLSFITSAFLGLIEQWFQNGLDKTSQEMTSLYIDIISFIKRDKW</sequence>
<keyword evidence="2 3" id="KW-0238">DNA-binding</keyword>
<feature type="domain" description="HTH tetR-type" evidence="4">
    <location>
        <begin position="9"/>
        <end position="69"/>
    </location>
</feature>
<dbReference type="RefSeq" id="WP_184529020.1">
    <property type="nucleotide sequence ID" value="NZ_JACHGK010000019.1"/>
</dbReference>
<keyword evidence="6" id="KW-1185">Reference proteome</keyword>
<evidence type="ECO:0000259" key="4">
    <source>
        <dbReference type="PROSITE" id="PS50977"/>
    </source>
</evidence>
<evidence type="ECO:0000313" key="6">
    <source>
        <dbReference type="Proteomes" id="UP000531594"/>
    </source>
</evidence>